<keyword evidence="2" id="KW-0479">Metal-binding</keyword>
<evidence type="ECO:0000313" key="10">
    <source>
        <dbReference type="Proteomes" id="UP000701801"/>
    </source>
</evidence>
<accession>A0A9N9Q4E1</accession>
<name>A0A9N9Q4E1_9HELO</name>
<reference evidence="9" key="1">
    <citation type="submission" date="2021-07" db="EMBL/GenBank/DDBJ databases">
        <authorList>
            <person name="Durling M."/>
        </authorList>
    </citation>
    <scope>NUCLEOTIDE SEQUENCE</scope>
</reference>
<evidence type="ECO:0000256" key="2">
    <source>
        <dbReference type="ARBA" id="ARBA00022723"/>
    </source>
</evidence>
<evidence type="ECO:0000313" key="9">
    <source>
        <dbReference type="EMBL" id="CAG8974357.1"/>
    </source>
</evidence>
<evidence type="ECO:0000256" key="6">
    <source>
        <dbReference type="RuleBase" id="RU003983"/>
    </source>
</evidence>
<dbReference type="InterPro" id="IPR001915">
    <property type="entry name" value="Peptidase_M48"/>
</dbReference>
<dbReference type="GO" id="GO:0046872">
    <property type="term" value="F:metal ion binding"/>
    <property type="evidence" value="ECO:0007669"/>
    <property type="project" value="UniProtKB-KW"/>
</dbReference>
<sequence>MEVKETFQRLTVVNGQASTDWKVLVIDHKRSPELGRSYIIRDGLVALNKSVLAGSKDTNDLAVFLSRQMAHVIANHEAEMRSLRYLIDFNMILVMFLPVRYVWILPVGGVRAVLNA</sequence>
<dbReference type="AlphaFoldDB" id="A0A9N9Q4E1"/>
<comment type="similarity">
    <text evidence="6">Belongs to the peptidase M48 family.</text>
</comment>
<keyword evidence="5 6" id="KW-0482">Metalloprotease</keyword>
<protein>
    <recommendedName>
        <fullName evidence="8">Peptidase M48 domain-containing protein</fullName>
    </recommendedName>
</protein>
<dbReference type="GO" id="GO:0006508">
    <property type="term" value="P:proteolysis"/>
    <property type="evidence" value="ECO:0007669"/>
    <property type="project" value="UniProtKB-KW"/>
</dbReference>
<comment type="cofactor">
    <cofactor evidence="6">
        <name>Zn(2+)</name>
        <dbReference type="ChEBI" id="CHEBI:29105"/>
    </cofactor>
    <text evidence="6">Binds 1 zinc ion per subunit.</text>
</comment>
<evidence type="ECO:0000256" key="3">
    <source>
        <dbReference type="ARBA" id="ARBA00022801"/>
    </source>
</evidence>
<feature type="domain" description="Peptidase M48" evidence="8">
    <location>
        <begin position="2"/>
        <end position="95"/>
    </location>
</feature>
<evidence type="ECO:0000259" key="8">
    <source>
        <dbReference type="Pfam" id="PF01435"/>
    </source>
</evidence>
<feature type="transmembrane region" description="Helical" evidence="7">
    <location>
        <begin position="85"/>
        <end position="104"/>
    </location>
</feature>
<evidence type="ECO:0000256" key="7">
    <source>
        <dbReference type="SAM" id="Phobius"/>
    </source>
</evidence>
<evidence type="ECO:0000256" key="4">
    <source>
        <dbReference type="ARBA" id="ARBA00022833"/>
    </source>
</evidence>
<evidence type="ECO:0000256" key="1">
    <source>
        <dbReference type="ARBA" id="ARBA00022670"/>
    </source>
</evidence>
<evidence type="ECO:0000256" key="5">
    <source>
        <dbReference type="ARBA" id="ARBA00023049"/>
    </source>
</evidence>
<keyword evidence="7" id="KW-0472">Membrane</keyword>
<keyword evidence="7" id="KW-0812">Transmembrane</keyword>
<comment type="caution">
    <text evidence="9">The sequence shown here is derived from an EMBL/GenBank/DDBJ whole genome shotgun (WGS) entry which is preliminary data.</text>
</comment>
<keyword evidence="7" id="KW-1133">Transmembrane helix</keyword>
<keyword evidence="4 6" id="KW-0862">Zinc</keyword>
<dbReference type="EMBL" id="CAJVRM010000101">
    <property type="protein sequence ID" value="CAG8974357.1"/>
    <property type="molecule type" value="Genomic_DNA"/>
</dbReference>
<proteinExistence type="inferred from homology"/>
<keyword evidence="10" id="KW-1185">Reference proteome</keyword>
<organism evidence="9 10">
    <name type="scientific">Hymenoscyphus albidus</name>
    <dbReference type="NCBI Taxonomy" id="595503"/>
    <lineage>
        <taxon>Eukaryota</taxon>
        <taxon>Fungi</taxon>
        <taxon>Dikarya</taxon>
        <taxon>Ascomycota</taxon>
        <taxon>Pezizomycotina</taxon>
        <taxon>Leotiomycetes</taxon>
        <taxon>Helotiales</taxon>
        <taxon>Helotiaceae</taxon>
        <taxon>Hymenoscyphus</taxon>
    </lineage>
</organism>
<dbReference type="Pfam" id="PF01435">
    <property type="entry name" value="Peptidase_M48"/>
    <property type="match status" value="1"/>
</dbReference>
<dbReference type="GO" id="GO:0004222">
    <property type="term" value="F:metalloendopeptidase activity"/>
    <property type="evidence" value="ECO:0007669"/>
    <property type="project" value="InterPro"/>
</dbReference>
<dbReference type="Proteomes" id="UP000701801">
    <property type="component" value="Unassembled WGS sequence"/>
</dbReference>
<keyword evidence="1 6" id="KW-0645">Protease</keyword>
<gene>
    <name evidence="9" type="ORF">HYALB_00011289</name>
</gene>
<keyword evidence="3 6" id="KW-0378">Hydrolase</keyword>